<dbReference type="Proteomes" id="UP001296104">
    <property type="component" value="Unassembled WGS sequence"/>
</dbReference>
<protein>
    <submittedName>
        <fullName evidence="1">Benzoate 4-monooxygenase</fullName>
    </submittedName>
</protein>
<name>A0AAI8YXH4_9PEZI</name>
<dbReference type="SUPFAM" id="SSF52833">
    <property type="entry name" value="Thioredoxin-like"/>
    <property type="match status" value="1"/>
</dbReference>
<gene>
    <name evidence="1" type="ORF">LECACI_7A003791</name>
</gene>
<organism evidence="1 2">
    <name type="scientific">Lecanosticta acicola</name>
    <dbReference type="NCBI Taxonomy" id="111012"/>
    <lineage>
        <taxon>Eukaryota</taxon>
        <taxon>Fungi</taxon>
        <taxon>Dikarya</taxon>
        <taxon>Ascomycota</taxon>
        <taxon>Pezizomycotina</taxon>
        <taxon>Dothideomycetes</taxon>
        <taxon>Dothideomycetidae</taxon>
        <taxon>Mycosphaerellales</taxon>
        <taxon>Mycosphaerellaceae</taxon>
        <taxon>Lecanosticta</taxon>
    </lineage>
</organism>
<keyword evidence="2" id="KW-1185">Reference proteome</keyword>
<evidence type="ECO:0000313" key="1">
    <source>
        <dbReference type="EMBL" id="CAK3982308.1"/>
    </source>
</evidence>
<dbReference type="AlphaFoldDB" id="A0AAI8YXH4"/>
<proteinExistence type="predicted"/>
<dbReference type="EMBL" id="CAVMBE010000019">
    <property type="protein sequence ID" value="CAK3982308.1"/>
    <property type="molecule type" value="Genomic_DNA"/>
</dbReference>
<accession>A0AAI8YXH4</accession>
<dbReference type="Gene3D" id="3.40.30.10">
    <property type="entry name" value="Glutaredoxin"/>
    <property type="match status" value="1"/>
</dbReference>
<dbReference type="InterPro" id="IPR036249">
    <property type="entry name" value="Thioredoxin-like_sf"/>
</dbReference>
<comment type="caution">
    <text evidence="1">The sequence shown here is derived from an EMBL/GenBank/DDBJ whole genome shotgun (WGS) entry which is preliminary data.</text>
</comment>
<evidence type="ECO:0000313" key="2">
    <source>
        <dbReference type="Proteomes" id="UP001296104"/>
    </source>
</evidence>
<sequence length="121" mass="13428">MASSPIIIQILDKPEHDGIVAQSKDMPTVIYVSNSVLPACKAFGPKFHALVEQWSPRGIRFCQLEFTDKTSMMFKFAPNQLPVTVFMVHDNWCKTVMGADAAAMEIALGELLEQDKKAVQS</sequence>
<reference evidence="1" key="1">
    <citation type="submission" date="2023-11" db="EMBL/GenBank/DDBJ databases">
        <authorList>
            <person name="Alioto T."/>
            <person name="Alioto T."/>
            <person name="Gomez Garrido J."/>
        </authorList>
    </citation>
    <scope>NUCLEOTIDE SEQUENCE</scope>
</reference>